<dbReference type="GO" id="GO:0004300">
    <property type="term" value="F:enoyl-CoA hydratase activity"/>
    <property type="evidence" value="ECO:0007669"/>
    <property type="project" value="UniProtKB-EC"/>
</dbReference>
<reference evidence="3" key="1">
    <citation type="submission" date="2005-08" db="EMBL/GenBank/DDBJ databases">
        <title>Complete sequence of a megaplasmid of Ralstonia eutropha JMP134.</title>
        <authorList>
            <person name="Copeland A."/>
            <person name="Lucas S."/>
            <person name="Lapidus A."/>
            <person name="Barry K."/>
            <person name="Detter J.C."/>
            <person name="Glavina T."/>
            <person name="Hammon N."/>
            <person name="Israni S."/>
            <person name="Pitluck S."/>
            <person name="Goltsman E."/>
            <person name="Martinez M."/>
            <person name="Vergez L."/>
            <person name="Larimer F."/>
            <person name="Land M."/>
            <person name="Lykidis A."/>
            <person name="Richardson P."/>
        </authorList>
    </citation>
    <scope>NUCLEOTIDE SEQUENCE [LARGE SCALE GENOMIC DNA]</scope>
    <source>
        <strain evidence="3">JMP134</strain>
        <plasmid evidence="3">megaplasmid</plasmid>
    </source>
</reference>
<dbReference type="Gene3D" id="3.90.226.10">
    <property type="entry name" value="2-enoyl-CoA Hydratase, Chain A, domain 1"/>
    <property type="match status" value="1"/>
</dbReference>
<dbReference type="AlphaFoldDB" id="Q46MM5"/>
<comment type="similarity">
    <text evidence="1 2">Belongs to the enoyl-CoA hydratase/isomerase family.</text>
</comment>
<dbReference type="PANTHER" id="PTHR11941:SF54">
    <property type="entry name" value="ENOYL-COA HYDRATASE, MITOCHONDRIAL"/>
    <property type="match status" value="1"/>
</dbReference>
<dbReference type="Pfam" id="PF00378">
    <property type="entry name" value="ECH_1"/>
    <property type="match status" value="1"/>
</dbReference>
<dbReference type="KEGG" id="reu:Reut_C6299"/>
<dbReference type="HOGENOM" id="CLU_009834_7_6_4"/>
<accession>Q46MM5</accession>
<dbReference type="SUPFAM" id="SSF52096">
    <property type="entry name" value="ClpP/crotonase"/>
    <property type="match status" value="1"/>
</dbReference>
<dbReference type="GO" id="GO:0006635">
    <property type="term" value="P:fatty acid beta-oxidation"/>
    <property type="evidence" value="ECO:0007669"/>
    <property type="project" value="TreeGrafter"/>
</dbReference>
<keyword evidence="3" id="KW-0456">Lyase</keyword>
<dbReference type="InterPro" id="IPR001753">
    <property type="entry name" value="Enoyl-CoA_hydra/iso"/>
</dbReference>
<dbReference type="eggNOG" id="COG1024">
    <property type="taxonomic scope" value="Bacteria"/>
</dbReference>
<gene>
    <name evidence="3" type="ordered locus">Reut_C6299</name>
</gene>
<dbReference type="PANTHER" id="PTHR11941">
    <property type="entry name" value="ENOYL-COA HYDRATASE-RELATED"/>
    <property type="match status" value="1"/>
</dbReference>
<geneLocation type="plasmid" evidence="3">
    <name>megaplasmid</name>
</geneLocation>
<sequence>MLHMETALNTEELDRQRRDGVLWLKLNRPQALNSLTLSLVNALARAIEEAQGDPEVRVIVLTGAGRAFCAGADLKDPARSRPESGAEFVKAIGGLTELIEASATPVIAAINGIAVAGGLELVLACDLVIAAESARIGDAHSNYALFPGAGATARLPRKVGLNNAKLLMFTGDMHPASEWKALGLVNLVVADDGFIGAVEALAKKLAAKSPLVLGRMKQALNDALDQPLSIGLRYERALSNLHHFSADRVEGLAAFKEKRAPRFTGT</sequence>
<evidence type="ECO:0000256" key="2">
    <source>
        <dbReference type="RuleBase" id="RU003707"/>
    </source>
</evidence>
<proteinExistence type="inferred from homology"/>
<organism evidence="3">
    <name type="scientific">Cupriavidus pinatubonensis (strain JMP 134 / LMG 1197)</name>
    <name type="common">Cupriavidus necator (strain JMP 134)</name>
    <dbReference type="NCBI Taxonomy" id="264198"/>
    <lineage>
        <taxon>Bacteria</taxon>
        <taxon>Pseudomonadati</taxon>
        <taxon>Pseudomonadota</taxon>
        <taxon>Betaproteobacteria</taxon>
        <taxon>Burkholderiales</taxon>
        <taxon>Burkholderiaceae</taxon>
        <taxon>Cupriavidus</taxon>
    </lineage>
</organism>
<dbReference type="OrthoDB" id="8524220at2"/>
<name>Q46MM5_CUPPJ</name>
<keyword evidence="3" id="KW-0614">Plasmid</keyword>
<dbReference type="InterPro" id="IPR029045">
    <property type="entry name" value="ClpP/crotonase-like_dom_sf"/>
</dbReference>
<protein>
    <submittedName>
        <fullName evidence="3">Short chain enoyl-CoA hydratase</fullName>
        <ecNumber evidence="3">4.2.1.17</ecNumber>
    </submittedName>
</protein>
<dbReference type="CDD" id="cd06558">
    <property type="entry name" value="crotonase-like"/>
    <property type="match status" value="1"/>
</dbReference>
<dbReference type="InterPro" id="IPR018376">
    <property type="entry name" value="Enoyl-CoA_hyd/isom_CS"/>
</dbReference>
<dbReference type="EC" id="4.2.1.17" evidence="3"/>
<dbReference type="EMBL" id="CP000092">
    <property type="protein sequence ID" value="AAZ65602.1"/>
    <property type="molecule type" value="Genomic_DNA"/>
</dbReference>
<dbReference type="PROSITE" id="PS00166">
    <property type="entry name" value="ENOYL_COA_HYDRATASE"/>
    <property type="match status" value="1"/>
</dbReference>
<evidence type="ECO:0000313" key="3">
    <source>
        <dbReference type="EMBL" id="AAZ65602.1"/>
    </source>
</evidence>
<evidence type="ECO:0000256" key="1">
    <source>
        <dbReference type="ARBA" id="ARBA00005254"/>
    </source>
</evidence>